<dbReference type="EMBL" id="JARKNE010000001">
    <property type="protein sequence ID" value="KAK5847044.1"/>
    <property type="molecule type" value="Genomic_DNA"/>
</dbReference>
<evidence type="ECO:0000313" key="1">
    <source>
        <dbReference type="EMBL" id="KAK5847044.1"/>
    </source>
</evidence>
<protein>
    <submittedName>
        <fullName evidence="1">Uncharacterized protein</fullName>
    </submittedName>
</protein>
<dbReference type="Proteomes" id="UP001358586">
    <property type="component" value="Chromosome 1"/>
</dbReference>
<proteinExistence type="predicted"/>
<gene>
    <name evidence="1" type="ORF">PVK06_003346</name>
</gene>
<reference evidence="1 2" key="1">
    <citation type="submission" date="2023-03" db="EMBL/GenBank/DDBJ databases">
        <title>WGS of Gossypium arboreum.</title>
        <authorList>
            <person name="Yu D."/>
        </authorList>
    </citation>
    <scope>NUCLEOTIDE SEQUENCE [LARGE SCALE GENOMIC DNA]</scope>
    <source>
        <tissue evidence="1">Leaf</tissue>
    </source>
</reference>
<name>A0ABR0R668_GOSAR</name>
<comment type="caution">
    <text evidence="1">The sequence shown here is derived from an EMBL/GenBank/DDBJ whole genome shotgun (WGS) entry which is preliminary data.</text>
</comment>
<sequence>MLKGSKSTTNVSNEINRVCPILTILCSIWFHHNLLVWKGEAHSPQHVVNFANTFTLQWLEAQPVFGSTQPVTH</sequence>
<organism evidence="1 2">
    <name type="scientific">Gossypium arboreum</name>
    <name type="common">Tree cotton</name>
    <name type="synonym">Gossypium nanking</name>
    <dbReference type="NCBI Taxonomy" id="29729"/>
    <lineage>
        <taxon>Eukaryota</taxon>
        <taxon>Viridiplantae</taxon>
        <taxon>Streptophyta</taxon>
        <taxon>Embryophyta</taxon>
        <taxon>Tracheophyta</taxon>
        <taxon>Spermatophyta</taxon>
        <taxon>Magnoliopsida</taxon>
        <taxon>eudicotyledons</taxon>
        <taxon>Gunneridae</taxon>
        <taxon>Pentapetalae</taxon>
        <taxon>rosids</taxon>
        <taxon>malvids</taxon>
        <taxon>Malvales</taxon>
        <taxon>Malvaceae</taxon>
        <taxon>Malvoideae</taxon>
        <taxon>Gossypium</taxon>
    </lineage>
</organism>
<keyword evidence="2" id="KW-1185">Reference proteome</keyword>
<evidence type="ECO:0000313" key="2">
    <source>
        <dbReference type="Proteomes" id="UP001358586"/>
    </source>
</evidence>
<accession>A0ABR0R668</accession>